<name>A0A7J7M5K2_9MAGN</name>
<evidence type="ECO:0000256" key="2">
    <source>
        <dbReference type="ARBA" id="ARBA00022528"/>
    </source>
</evidence>
<evidence type="ECO:0000256" key="1">
    <source>
        <dbReference type="ARBA" id="ARBA00004229"/>
    </source>
</evidence>
<keyword evidence="12" id="KW-1185">Reference proteome</keyword>
<feature type="domain" description="RRM" evidence="10">
    <location>
        <begin position="82"/>
        <end position="160"/>
    </location>
</feature>
<dbReference type="PANTHER" id="PTHR48025:SF11">
    <property type="entry name" value="RNA-BINDING PROTEIN CP33, CHLOROPLASTIC"/>
    <property type="match status" value="1"/>
</dbReference>
<dbReference type="Proteomes" id="UP000541444">
    <property type="component" value="Unassembled WGS sequence"/>
</dbReference>
<protein>
    <recommendedName>
        <fullName evidence="10">RRM domain-containing protein</fullName>
    </recommendedName>
</protein>
<dbReference type="GO" id="GO:1901259">
    <property type="term" value="P:chloroplast rRNA processing"/>
    <property type="evidence" value="ECO:0007669"/>
    <property type="project" value="TreeGrafter"/>
</dbReference>
<dbReference type="SMART" id="SM00360">
    <property type="entry name" value="RRM"/>
    <property type="match status" value="2"/>
</dbReference>
<keyword evidence="7" id="KW-0687">Ribonucleoprotein</keyword>
<dbReference type="Gene3D" id="3.30.70.330">
    <property type="match status" value="2"/>
</dbReference>
<organism evidence="11 12">
    <name type="scientific">Kingdonia uniflora</name>
    <dbReference type="NCBI Taxonomy" id="39325"/>
    <lineage>
        <taxon>Eukaryota</taxon>
        <taxon>Viridiplantae</taxon>
        <taxon>Streptophyta</taxon>
        <taxon>Embryophyta</taxon>
        <taxon>Tracheophyta</taxon>
        <taxon>Spermatophyta</taxon>
        <taxon>Magnoliopsida</taxon>
        <taxon>Ranunculales</taxon>
        <taxon>Circaeasteraceae</taxon>
        <taxon>Kingdonia</taxon>
    </lineage>
</organism>
<dbReference type="Pfam" id="PF00076">
    <property type="entry name" value="RRM_1"/>
    <property type="match status" value="2"/>
</dbReference>
<feature type="domain" description="RRM" evidence="10">
    <location>
        <begin position="185"/>
        <end position="263"/>
    </location>
</feature>
<dbReference type="SUPFAM" id="SSF54928">
    <property type="entry name" value="RNA-binding domain, RBD"/>
    <property type="match status" value="1"/>
</dbReference>
<dbReference type="GO" id="GO:0009535">
    <property type="term" value="C:chloroplast thylakoid membrane"/>
    <property type="evidence" value="ECO:0007669"/>
    <property type="project" value="TreeGrafter"/>
</dbReference>
<sequence length="297" mass="32570">MMAVSSILTSASSIPLHNIKTSTKPISRTFNIKTSKPHHLFLVISLKFPPSAVVASTTTAFEDWQSEEEEEFDEGEEEELGRRLYVGNLPYAMTASQLTQLFAEAGLVSSVEIVYDRLTDRSRGFAFITMGSVKDAKQAIRMFDGSLVGRRTVKVNFPEVPRGGEKEVMGPRISRSYRGFVESPHKIYAGNLGWNLNSEGLQDAFADQPGLLSAKVIYDRNSGRSKGFGFITFATEEEAMSALNAMNGVDLEGRTLRLNVAENRETTGALQTQETNSEAEAEAKANINGDLLSVPSE</sequence>
<dbReference type="PANTHER" id="PTHR48025">
    <property type="entry name" value="OS02G0815200 PROTEIN"/>
    <property type="match status" value="1"/>
</dbReference>
<accession>A0A7J7M5K2</accession>
<dbReference type="AlphaFoldDB" id="A0A7J7M5K2"/>
<evidence type="ECO:0000259" key="10">
    <source>
        <dbReference type="PROSITE" id="PS50102"/>
    </source>
</evidence>
<evidence type="ECO:0000256" key="3">
    <source>
        <dbReference type="ARBA" id="ARBA00022640"/>
    </source>
</evidence>
<dbReference type="GO" id="GO:0003729">
    <property type="term" value="F:mRNA binding"/>
    <property type="evidence" value="ECO:0007669"/>
    <property type="project" value="TreeGrafter"/>
</dbReference>
<evidence type="ECO:0000256" key="4">
    <source>
        <dbReference type="ARBA" id="ARBA00022664"/>
    </source>
</evidence>
<evidence type="ECO:0000256" key="7">
    <source>
        <dbReference type="ARBA" id="ARBA00023274"/>
    </source>
</evidence>
<evidence type="ECO:0000313" key="12">
    <source>
        <dbReference type="Proteomes" id="UP000541444"/>
    </source>
</evidence>
<evidence type="ECO:0000313" key="11">
    <source>
        <dbReference type="EMBL" id="KAF6150145.1"/>
    </source>
</evidence>
<dbReference type="InterPro" id="IPR012677">
    <property type="entry name" value="Nucleotide-bd_a/b_plait_sf"/>
</dbReference>
<reference evidence="11 12" key="1">
    <citation type="journal article" date="2020" name="IScience">
        <title>Genome Sequencing of the Endangered Kingdonia uniflora (Circaeasteraceae, Ranunculales) Reveals Potential Mechanisms of Evolutionary Specialization.</title>
        <authorList>
            <person name="Sun Y."/>
            <person name="Deng T."/>
            <person name="Zhang A."/>
            <person name="Moore M.J."/>
            <person name="Landis J.B."/>
            <person name="Lin N."/>
            <person name="Zhang H."/>
            <person name="Zhang X."/>
            <person name="Huang J."/>
            <person name="Zhang X."/>
            <person name="Sun H."/>
            <person name="Wang H."/>
        </authorList>
    </citation>
    <scope>NUCLEOTIDE SEQUENCE [LARGE SCALE GENOMIC DNA]</scope>
    <source>
        <strain evidence="11">TB1705</strain>
        <tissue evidence="11">Leaf</tissue>
    </source>
</reference>
<dbReference type="GO" id="GO:0006397">
    <property type="term" value="P:mRNA processing"/>
    <property type="evidence" value="ECO:0007669"/>
    <property type="project" value="UniProtKB-KW"/>
</dbReference>
<keyword evidence="5" id="KW-0677">Repeat</keyword>
<keyword evidence="3" id="KW-0934">Plastid</keyword>
<evidence type="ECO:0000256" key="9">
    <source>
        <dbReference type="SAM" id="MobiDB-lite"/>
    </source>
</evidence>
<keyword evidence="2" id="KW-0150">Chloroplast</keyword>
<dbReference type="OrthoDB" id="439808at2759"/>
<comment type="subcellular location">
    <subcellularLocation>
        <location evidence="1">Plastid</location>
        <location evidence="1">Chloroplast</location>
    </subcellularLocation>
</comment>
<evidence type="ECO:0000256" key="8">
    <source>
        <dbReference type="PROSITE-ProRule" id="PRU00176"/>
    </source>
</evidence>
<evidence type="ECO:0000256" key="6">
    <source>
        <dbReference type="ARBA" id="ARBA00022884"/>
    </source>
</evidence>
<gene>
    <name evidence="11" type="ORF">GIB67_023100</name>
</gene>
<comment type="caution">
    <text evidence="11">The sequence shown here is derived from an EMBL/GenBank/DDBJ whole genome shotgun (WGS) entry which is preliminary data.</text>
</comment>
<dbReference type="GO" id="GO:1990904">
    <property type="term" value="C:ribonucleoprotein complex"/>
    <property type="evidence" value="ECO:0007669"/>
    <property type="project" value="UniProtKB-KW"/>
</dbReference>
<evidence type="ECO:0000256" key="5">
    <source>
        <dbReference type="ARBA" id="ARBA00022737"/>
    </source>
</evidence>
<proteinExistence type="predicted"/>
<dbReference type="InterPro" id="IPR048289">
    <property type="entry name" value="RRM2_NsCP33-like"/>
</dbReference>
<dbReference type="PROSITE" id="PS50102">
    <property type="entry name" value="RRM"/>
    <property type="match status" value="2"/>
</dbReference>
<dbReference type="InterPro" id="IPR035979">
    <property type="entry name" value="RBD_domain_sf"/>
</dbReference>
<feature type="region of interest" description="Disordered" evidence="9">
    <location>
        <begin position="266"/>
        <end position="297"/>
    </location>
</feature>
<dbReference type="EMBL" id="JACGCM010001753">
    <property type="protein sequence ID" value="KAF6150145.1"/>
    <property type="molecule type" value="Genomic_DNA"/>
</dbReference>
<dbReference type="InterPro" id="IPR000504">
    <property type="entry name" value="RRM_dom"/>
</dbReference>
<keyword evidence="4" id="KW-0507">mRNA processing</keyword>
<dbReference type="CDD" id="cd21608">
    <property type="entry name" value="RRM2_NsCP33_like"/>
    <property type="match status" value="1"/>
</dbReference>
<feature type="compositionally biased region" description="Polar residues" evidence="9">
    <location>
        <begin position="266"/>
        <end position="278"/>
    </location>
</feature>
<dbReference type="InterPro" id="IPR050502">
    <property type="entry name" value="Euk_RNA-bind_prot"/>
</dbReference>
<keyword evidence="6 8" id="KW-0694">RNA-binding</keyword>